<dbReference type="Pfam" id="PF00225">
    <property type="entry name" value="Kinesin"/>
    <property type="match status" value="1"/>
</dbReference>
<feature type="compositionally biased region" description="Basic and acidic residues" evidence="10">
    <location>
        <begin position="337"/>
        <end position="352"/>
    </location>
</feature>
<organism evidence="12 13">
    <name type="scientific">Panagrellus redivivus</name>
    <name type="common">Microworm</name>
    <dbReference type="NCBI Taxonomy" id="6233"/>
    <lineage>
        <taxon>Eukaryota</taxon>
        <taxon>Metazoa</taxon>
        <taxon>Ecdysozoa</taxon>
        <taxon>Nematoda</taxon>
        <taxon>Chromadorea</taxon>
        <taxon>Rhabditida</taxon>
        <taxon>Tylenchina</taxon>
        <taxon>Panagrolaimomorpha</taxon>
        <taxon>Panagrolaimoidea</taxon>
        <taxon>Panagrolaimidae</taxon>
        <taxon>Panagrellus</taxon>
    </lineage>
</organism>
<feature type="domain" description="Kinesin motor" evidence="11">
    <location>
        <begin position="6"/>
        <end position="292"/>
    </location>
</feature>
<keyword evidence="7" id="KW-0963">Cytoplasm</keyword>
<evidence type="ECO:0000259" key="11">
    <source>
        <dbReference type="PROSITE" id="PS50067"/>
    </source>
</evidence>
<feature type="compositionally biased region" description="Low complexity" evidence="10">
    <location>
        <begin position="363"/>
        <end position="378"/>
    </location>
</feature>
<dbReference type="PANTHER" id="PTHR47968">
    <property type="entry name" value="CENTROMERE PROTEIN E"/>
    <property type="match status" value="1"/>
</dbReference>
<evidence type="ECO:0000256" key="7">
    <source>
        <dbReference type="ARBA" id="ARBA00023212"/>
    </source>
</evidence>
<keyword evidence="4 8" id="KW-0067">ATP-binding</keyword>
<comment type="similarity">
    <text evidence="8 9">Belongs to the TRAFAC class myosin-kinesin ATPase superfamily. Kinesin family.</text>
</comment>
<dbReference type="GO" id="GO:0003777">
    <property type="term" value="F:microtubule motor activity"/>
    <property type="evidence" value="ECO:0007669"/>
    <property type="project" value="InterPro"/>
</dbReference>
<keyword evidence="6 8" id="KW-0505">Motor protein</keyword>
<sequence length="671" mass="75682">MTTNSQLTVAVRIRPLNDIEKQRKSIQCVHPLDNQEEVHAATTAPLMDFVVAGYNATVFAYGPTGSGKTYTMVGQEKRPGLMMLLTRDLYEKINPHEFTVYLSYLEIYNEVIRDLLNPNAGVLDLLEDERGNVQVPGLSRVKAPNTSRIMQILQEGNSRRTQEPTAANKNSSRSHALLQVTLYKNSVQHGKLFLIDLAGSERASQTQNRGKRLKEGAAINRSLLALGNVINALSTGSKGRYVNYRDSKLTRLLKDSLGGNSKTCMIAHVTPSSFNYDETYNTLVYANRAKNITTRIAQNRPASADQQYVEAIKEMQKDALRKSNMVHAVSSVQLSSKDSDKSSSTSADREPLRPILKWNNSVNPTKNGPTSSSNSGGNNRFASLFNALKGQYLANTEKQHKLREKLLKANHEAYDVEMSRMSKMAILTAWEKHNKEADEKYSDVIERLKVDVTDQETRLAQLHELRLKIEKALRKGEEVGKSLESRMRALAKDPNQKEVIDFMLKMGQIDAEKMAIFSDSALQRLRLRKQENSLQKIQKYEQIADKLINSDDDGSNDHEKDYQEYRIFKNQLNYHLIPLRRDAPIMSWNSQFLARNQPNELQNALDLQMSNTFSINDFQLEEQKKKRKSITTVHLPRLTNTGAGAPEVQSDYGTDAPSTIVKLPPINASPV</sequence>
<reference evidence="13" key="2">
    <citation type="submission" date="2020-10" db="UniProtKB">
        <authorList>
            <consortium name="WormBaseParasite"/>
        </authorList>
    </citation>
    <scope>IDENTIFICATION</scope>
</reference>
<evidence type="ECO:0000256" key="8">
    <source>
        <dbReference type="PROSITE-ProRule" id="PRU00283"/>
    </source>
</evidence>
<dbReference type="PANTHER" id="PTHR47968:SF13">
    <property type="entry name" value="KINESIN-LIKE PROTEIN KIF19 ISOFORM X1"/>
    <property type="match status" value="1"/>
</dbReference>
<dbReference type="GO" id="GO:0007018">
    <property type="term" value="P:microtubule-based movement"/>
    <property type="evidence" value="ECO:0007669"/>
    <property type="project" value="InterPro"/>
</dbReference>
<reference evidence="12" key="1">
    <citation type="journal article" date="2013" name="Genetics">
        <title>The draft genome and transcriptome of Panagrellus redivivus are shaped by the harsh demands of a free-living lifestyle.</title>
        <authorList>
            <person name="Srinivasan J."/>
            <person name="Dillman A.R."/>
            <person name="Macchietto M.G."/>
            <person name="Heikkinen L."/>
            <person name="Lakso M."/>
            <person name="Fracchia K.M."/>
            <person name="Antoshechkin I."/>
            <person name="Mortazavi A."/>
            <person name="Wong G."/>
            <person name="Sternberg P.W."/>
        </authorList>
    </citation>
    <scope>NUCLEOTIDE SEQUENCE [LARGE SCALE GENOMIC DNA]</scope>
    <source>
        <strain evidence="12">MT8872</strain>
    </source>
</reference>
<dbReference type="InterPro" id="IPR001752">
    <property type="entry name" value="Kinesin_motor_dom"/>
</dbReference>
<keyword evidence="7" id="KW-0206">Cytoskeleton</keyword>
<dbReference type="PRINTS" id="PR00380">
    <property type="entry name" value="KINESINHEAVY"/>
</dbReference>
<evidence type="ECO:0000313" key="13">
    <source>
        <dbReference type="WBParaSite" id="Pan_g15617.t1"/>
    </source>
</evidence>
<dbReference type="InterPro" id="IPR027417">
    <property type="entry name" value="P-loop_NTPase"/>
</dbReference>
<dbReference type="Proteomes" id="UP000492821">
    <property type="component" value="Unassembled WGS sequence"/>
</dbReference>
<dbReference type="PROSITE" id="PS50067">
    <property type="entry name" value="KINESIN_MOTOR_2"/>
    <property type="match status" value="1"/>
</dbReference>
<dbReference type="SUPFAM" id="SSF52540">
    <property type="entry name" value="P-loop containing nucleoside triphosphate hydrolases"/>
    <property type="match status" value="1"/>
</dbReference>
<dbReference type="SMART" id="SM00129">
    <property type="entry name" value="KISc"/>
    <property type="match status" value="1"/>
</dbReference>
<dbReference type="InterPro" id="IPR036961">
    <property type="entry name" value="Kinesin_motor_dom_sf"/>
</dbReference>
<dbReference type="InterPro" id="IPR027640">
    <property type="entry name" value="Kinesin-like_fam"/>
</dbReference>
<keyword evidence="12" id="KW-1185">Reference proteome</keyword>
<feature type="region of interest" description="Disordered" evidence="10">
    <location>
        <begin position="330"/>
        <end position="378"/>
    </location>
</feature>
<evidence type="ECO:0000256" key="5">
    <source>
        <dbReference type="ARBA" id="ARBA00023054"/>
    </source>
</evidence>
<name>A0A7E4V304_PANRE</name>
<dbReference type="WBParaSite" id="Pan_g15617.t1">
    <property type="protein sequence ID" value="Pan_g15617.t1"/>
    <property type="gene ID" value="Pan_g15617"/>
</dbReference>
<dbReference type="InterPro" id="IPR019821">
    <property type="entry name" value="Kinesin_motor_CS"/>
</dbReference>
<keyword evidence="3 8" id="KW-0547">Nucleotide-binding</keyword>
<dbReference type="PROSITE" id="PS00411">
    <property type="entry name" value="KINESIN_MOTOR_1"/>
    <property type="match status" value="1"/>
</dbReference>
<feature type="region of interest" description="Disordered" evidence="10">
    <location>
        <begin position="638"/>
        <end position="671"/>
    </location>
</feature>
<feature type="binding site" evidence="8">
    <location>
        <begin position="62"/>
        <end position="69"/>
    </location>
    <ligand>
        <name>ATP</name>
        <dbReference type="ChEBI" id="CHEBI:30616"/>
    </ligand>
</feature>
<dbReference type="GO" id="GO:0005874">
    <property type="term" value="C:microtubule"/>
    <property type="evidence" value="ECO:0007669"/>
    <property type="project" value="UniProtKB-KW"/>
</dbReference>
<proteinExistence type="inferred from homology"/>
<evidence type="ECO:0000256" key="1">
    <source>
        <dbReference type="ARBA" id="ARBA00004245"/>
    </source>
</evidence>
<evidence type="ECO:0000256" key="6">
    <source>
        <dbReference type="ARBA" id="ARBA00023175"/>
    </source>
</evidence>
<evidence type="ECO:0000256" key="4">
    <source>
        <dbReference type="ARBA" id="ARBA00022840"/>
    </source>
</evidence>
<keyword evidence="5" id="KW-0175">Coiled coil</keyword>
<dbReference type="AlphaFoldDB" id="A0A7E4V304"/>
<evidence type="ECO:0000256" key="2">
    <source>
        <dbReference type="ARBA" id="ARBA00022701"/>
    </source>
</evidence>
<dbReference type="Gene3D" id="3.40.850.10">
    <property type="entry name" value="Kinesin motor domain"/>
    <property type="match status" value="1"/>
</dbReference>
<comment type="subcellular location">
    <subcellularLocation>
        <location evidence="1">Cytoplasm</location>
        <location evidence="1">Cytoskeleton</location>
    </subcellularLocation>
</comment>
<evidence type="ECO:0000313" key="12">
    <source>
        <dbReference type="Proteomes" id="UP000492821"/>
    </source>
</evidence>
<protein>
    <recommendedName>
        <fullName evidence="9">Kinesin-like protein</fullName>
    </recommendedName>
</protein>
<dbReference type="GO" id="GO:0005524">
    <property type="term" value="F:ATP binding"/>
    <property type="evidence" value="ECO:0007669"/>
    <property type="project" value="UniProtKB-UniRule"/>
</dbReference>
<evidence type="ECO:0000256" key="3">
    <source>
        <dbReference type="ARBA" id="ARBA00022741"/>
    </source>
</evidence>
<evidence type="ECO:0000256" key="10">
    <source>
        <dbReference type="SAM" id="MobiDB-lite"/>
    </source>
</evidence>
<accession>A0A7E4V304</accession>
<keyword evidence="2 9" id="KW-0493">Microtubule</keyword>
<evidence type="ECO:0000256" key="9">
    <source>
        <dbReference type="RuleBase" id="RU000394"/>
    </source>
</evidence>
<dbReference type="GO" id="GO:0008017">
    <property type="term" value="F:microtubule binding"/>
    <property type="evidence" value="ECO:0007669"/>
    <property type="project" value="InterPro"/>
</dbReference>